<dbReference type="InterPro" id="IPR038440">
    <property type="entry name" value="FimV_C_sf"/>
</dbReference>
<comment type="caution">
    <text evidence="2">The sequence shown here is derived from an EMBL/GenBank/DDBJ whole genome shotgun (WGS) entry which is preliminary data.</text>
</comment>
<evidence type="ECO:0000313" key="2">
    <source>
        <dbReference type="EMBL" id="MCK6262654.1"/>
    </source>
</evidence>
<dbReference type="Proteomes" id="UP001139559">
    <property type="component" value="Unassembled WGS sequence"/>
</dbReference>
<feature type="compositionally biased region" description="Basic and acidic residues" evidence="1">
    <location>
        <begin position="262"/>
        <end position="272"/>
    </location>
</feature>
<feature type="compositionally biased region" description="Acidic residues" evidence="1">
    <location>
        <begin position="65"/>
        <end position="78"/>
    </location>
</feature>
<sequence length="391" mass="43342">NEVEEQVQALESEQEPEDVIADVEESTVEPEQETVADNEVELTDGLDEIPETFDALELPEYNEEDALADMPVDDELSNDVESGSYEEAVETFDEQDLPEYSEDDALADMPVEAAQDDLADDTDVLEESTSELIESEHSISESVTLDDRNEELKSEPVIDSPESEASSEQDALFDVFQAQDIESLSRDEFDEGALSELLSESDEDLDVGSFSFDTAIDTQTSDSAGMDIDAMLEMGGEDWNGFNLSPEQQASISTDIPDEEKEVWSEDNKPEEAEVSDENWEQQEDFDSTSNQYRTIDELMAEVDHEEETTPDDEELNLNVGLDEFPDVIGDIGFEDVDTNAEAVGKLDLAKIYMEMNDAAGAIKLLEEAIVDGSDAIRQEAKGLIDTIRKS</sequence>
<protein>
    <submittedName>
        <fullName evidence="2">AAA family ATPase</fullName>
    </submittedName>
</protein>
<dbReference type="EMBL" id="JAJHVV010000003">
    <property type="protein sequence ID" value="MCK6262654.1"/>
    <property type="molecule type" value="Genomic_DNA"/>
</dbReference>
<dbReference type="Gene3D" id="1.20.58.2200">
    <property type="match status" value="1"/>
</dbReference>
<keyword evidence="3" id="KW-1185">Reference proteome</keyword>
<proteinExistence type="predicted"/>
<feature type="region of interest" description="Disordered" evidence="1">
    <location>
        <begin position="237"/>
        <end position="291"/>
    </location>
</feature>
<evidence type="ECO:0000256" key="1">
    <source>
        <dbReference type="SAM" id="MobiDB-lite"/>
    </source>
</evidence>
<accession>A0A9X2BGB4</accession>
<feature type="compositionally biased region" description="Basic and acidic residues" evidence="1">
    <location>
        <begin position="134"/>
        <end position="156"/>
    </location>
</feature>
<evidence type="ECO:0000313" key="3">
    <source>
        <dbReference type="Proteomes" id="UP001139559"/>
    </source>
</evidence>
<feature type="compositionally biased region" description="Acidic residues" evidence="1">
    <location>
        <begin position="273"/>
        <end position="287"/>
    </location>
</feature>
<reference evidence="2" key="1">
    <citation type="submission" date="2021-11" db="EMBL/GenBank/DDBJ databases">
        <title>Vibrio ZSDE26 sp. nov. and Vibrio ZSDZ34 sp. nov., isolated from coastal seawater in Qingdao.</title>
        <authorList>
            <person name="Zhang P."/>
        </authorList>
    </citation>
    <scope>NUCLEOTIDE SEQUENCE</scope>
    <source>
        <strain evidence="2">ZSDE26</strain>
    </source>
</reference>
<dbReference type="InterPro" id="IPR020011">
    <property type="entry name" value="FimV_C"/>
</dbReference>
<name>A0A9X2BGB4_9VIBR</name>
<feature type="compositionally biased region" description="Polar residues" evidence="1">
    <location>
        <begin position="242"/>
        <end position="254"/>
    </location>
</feature>
<organism evidence="2 3">
    <name type="scientific">Vibrio amylolyticus</name>
    <dbReference type="NCBI Taxonomy" id="2847292"/>
    <lineage>
        <taxon>Bacteria</taxon>
        <taxon>Pseudomonadati</taxon>
        <taxon>Pseudomonadota</taxon>
        <taxon>Gammaproteobacteria</taxon>
        <taxon>Vibrionales</taxon>
        <taxon>Vibrionaceae</taxon>
        <taxon>Vibrio</taxon>
    </lineage>
</organism>
<dbReference type="NCBIfam" id="TIGR03504">
    <property type="entry name" value="FimV_Cterm"/>
    <property type="match status" value="1"/>
</dbReference>
<dbReference type="AlphaFoldDB" id="A0A9X2BGB4"/>
<gene>
    <name evidence="2" type="ORF">KP803_05130</name>
</gene>
<feature type="non-terminal residue" evidence="2">
    <location>
        <position position="1"/>
    </location>
</feature>
<feature type="compositionally biased region" description="Acidic residues" evidence="1">
    <location>
        <begin position="114"/>
        <end position="129"/>
    </location>
</feature>
<feature type="compositionally biased region" description="Acidic residues" evidence="1">
    <location>
        <begin position="87"/>
        <end position="106"/>
    </location>
</feature>
<dbReference type="RefSeq" id="WP_282437198.1">
    <property type="nucleotide sequence ID" value="NZ_JAJHVV010000003.1"/>
</dbReference>
<feature type="region of interest" description="Disordered" evidence="1">
    <location>
        <begin position="65"/>
        <end position="170"/>
    </location>
</feature>